<keyword evidence="1" id="KW-0472">Membrane</keyword>
<dbReference type="RefSeq" id="WP_315727287.1">
    <property type="nucleotide sequence ID" value="NZ_JAVUPU010000007.1"/>
</dbReference>
<dbReference type="InterPro" id="IPR000073">
    <property type="entry name" value="AB_hydrolase_1"/>
</dbReference>
<accession>A0ABU3Q9W3</accession>
<dbReference type="Gene3D" id="3.40.50.1820">
    <property type="entry name" value="alpha/beta hydrolase"/>
    <property type="match status" value="1"/>
</dbReference>
<keyword evidence="1" id="KW-1133">Transmembrane helix</keyword>
<comment type="caution">
    <text evidence="3">The sequence shown here is derived from an EMBL/GenBank/DDBJ whole genome shotgun (WGS) entry which is preliminary data.</text>
</comment>
<evidence type="ECO:0000313" key="3">
    <source>
        <dbReference type="EMBL" id="MDT9600189.1"/>
    </source>
</evidence>
<keyword evidence="4" id="KW-1185">Reference proteome</keyword>
<dbReference type="InterPro" id="IPR050266">
    <property type="entry name" value="AB_hydrolase_sf"/>
</dbReference>
<feature type="transmembrane region" description="Helical" evidence="1">
    <location>
        <begin position="17"/>
        <end position="36"/>
    </location>
</feature>
<keyword evidence="1" id="KW-0812">Transmembrane</keyword>
<dbReference type="PANTHER" id="PTHR43798">
    <property type="entry name" value="MONOACYLGLYCEROL LIPASE"/>
    <property type="match status" value="1"/>
</dbReference>
<dbReference type="Proteomes" id="UP001259572">
    <property type="component" value="Unassembled WGS sequence"/>
</dbReference>
<organism evidence="3 4">
    <name type="scientific">Sphingosinicella rhizophila</name>
    <dbReference type="NCBI Taxonomy" id="3050082"/>
    <lineage>
        <taxon>Bacteria</taxon>
        <taxon>Pseudomonadati</taxon>
        <taxon>Pseudomonadota</taxon>
        <taxon>Alphaproteobacteria</taxon>
        <taxon>Sphingomonadales</taxon>
        <taxon>Sphingosinicellaceae</taxon>
        <taxon>Sphingosinicella</taxon>
    </lineage>
</organism>
<evidence type="ECO:0000313" key="4">
    <source>
        <dbReference type="Proteomes" id="UP001259572"/>
    </source>
</evidence>
<dbReference type="InterPro" id="IPR029058">
    <property type="entry name" value="AB_hydrolase_fold"/>
</dbReference>
<reference evidence="3 4" key="1">
    <citation type="submission" date="2023-05" db="EMBL/GenBank/DDBJ databases">
        <authorList>
            <person name="Guo Y."/>
        </authorList>
    </citation>
    <scope>NUCLEOTIDE SEQUENCE [LARGE SCALE GENOMIC DNA]</scope>
    <source>
        <strain evidence="3 4">GR2756</strain>
    </source>
</reference>
<name>A0ABU3Q9W3_9SPHN</name>
<evidence type="ECO:0000256" key="1">
    <source>
        <dbReference type="SAM" id="Phobius"/>
    </source>
</evidence>
<protein>
    <submittedName>
        <fullName evidence="3">Alpha/beta hydrolase</fullName>
    </submittedName>
</protein>
<evidence type="ECO:0000259" key="2">
    <source>
        <dbReference type="Pfam" id="PF00561"/>
    </source>
</evidence>
<dbReference type="Pfam" id="PF00561">
    <property type="entry name" value="Abhydrolase_1"/>
    <property type="match status" value="1"/>
</dbReference>
<dbReference type="GO" id="GO:0016787">
    <property type="term" value="F:hydrolase activity"/>
    <property type="evidence" value="ECO:0007669"/>
    <property type="project" value="UniProtKB-KW"/>
</dbReference>
<keyword evidence="3" id="KW-0378">Hydrolase</keyword>
<sequence length="357" mass="38710">MATAPNGSSKLLRALKWIGTAILTLLAALIAAGIVWEQVERARARNDYPPPGRMIDIGGRNMHLDCRGTGSPTIILEAGLDSNGSLAWDKVHDAIAQDSRTCAYDRAGVMWSDPKPKQDAEAIADDLHALLAAAHIDGPIVLVGHSLGGPYSMTYVRKYGDQVKGLVFVDASHPDQKRRLPPAVLAADKRVQEMYGTQRLLARFGWSGLPRLLMAGEDPGTPSGFSRRTAEVGRAYAAMTLAGTLKEAASLDRSLDQAGKLRDLSDRPLVVLTAQKLPIDQFEAFGMTEQDARDFVAQWRLLTAEEAGWSTRSRHILVPDATHYIQNDRPDLVVKAVAEVVAAVRKDEATASPAAEY</sequence>
<dbReference type="SUPFAM" id="SSF53474">
    <property type="entry name" value="alpha/beta-Hydrolases"/>
    <property type="match status" value="1"/>
</dbReference>
<dbReference type="PANTHER" id="PTHR43798:SF33">
    <property type="entry name" value="HYDROLASE, PUTATIVE (AFU_ORTHOLOGUE AFUA_2G14860)-RELATED"/>
    <property type="match status" value="1"/>
</dbReference>
<dbReference type="EMBL" id="JAVUPU010000007">
    <property type="protein sequence ID" value="MDT9600189.1"/>
    <property type="molecule type" value="Genomic_DNA"/>
</dbReference>
<proteinExistence type="predicted"/>
<gene>
    <name evidence="3" type="ORF">RQX22_14605</name>
</gene>
<feature type="domain" description="AB hydrolase-1" evidence="2">
    <location>
        <begin position="79"/>
        <end position="204"/>
    </location>
</feature>